<sequence>MISHYFFFLITNLISQSQTEKLITDNRKLRTENSQPKTVNREQPTDNR</sequence>
<dbReference type="EMBL" id="FNQF01000001">
    <property type="protein sequence ID" value="SDZ76082.1"/>
    <property type="molecule type" value="Genomic_DNA"/>
</dbReference>
<name>A0A1H3VPQ0_9FLAO</name>
<dbReference type="Proteomes" id="UP000198820">
    <property type="component" value="Unassembled WGS sequence"/>
</dbReference>
<proteinExistence type="predicted"/>
<accession>A0A1H3VPQ0</accession>
<feature type="compositionally biased region" description="Basic and acidic residues" evidence="1">
    <location>
        <begin position="39"/>
        <end position="48"/>
    </location>
</feature>
<evidence type="ECO:0000256" key="1">
    <source>
        <dbReference type="SAM" id="MobiDB-lite"/>
    </source>
</evidence>
<protein>
    <submittedName>
        <fullName evidence="2">Uncharacterized protein</fullName>
    </submittedName>
</protein>
<organism evidence="2 3">
    <name type="scientific">Psychroflexus halocasei</name>
    <dbReference type="NCBI Taxonomy" id="908615"/>
    <lineage>
        <taxon>Bacteria</taxon>
        <taxon>Pseudomonadati</taxon>
        <taxon>Bacteroidota</taxon>
        <taxon>Flavobacteriia</taxon>
        <taxon>Flavobacteriales</taxon>
        <taxon>Flavobacteriaceae</taxon>
        <taxon>Psychroflexus</taxon>
    </lineage>
</organism>
<reference evidence="2 3" key="1">
    <citation type="submission" date="2016-10" db="EMBL/GenBank/DDBJ databases">
        <authorList>
            <person name="de Groot N.N."/>
        </authorList>
    </citation>
    <scope>NUCLEOTIDE SEQUENCE [LARGE SCALE GENOMIC DNA]</scope>
    <source>
        <strain evidence="2 3">DSM 23581</strain>
    </source>
</reference>
<dbReference type="AlphaFoldDB" id="A0A1H3VPQ0"/>
<feature type="region of interest" description="Disordered" evidence="1">
    <location>
        <begin position="25"/>
        <end position="48"/>
    </location>
</feature>
<evidence type="ECO:0000313" key="2">
    <source>
        <dbReference type="EMBL" id="SDZ76082.1"/>
    </source>
</evidence>
<keyword evidence="3" id="KW-1185">Reference proteome</keyword>
<evidence type="ECO:0000313" key="3">
    <source>
        <dbReference type="Proteomes" id="UP000198820"/>
    </source>
</evidence>
<dbReference type="STRING" id="908615.SAMN05421540_101191"/>
<gene>
    <name evidence="2" type="ORF">SAMN05421540_101191</name>
</gene>